<name>A0A348HHJ8_9GAMM</name>
<dbReference type="FunFam" id="3.40.1280.10:FF:000006">
    <property type="entry name" value="Uncharacterized tRNA/rRNA methyltransferase HI_0380"/>
    <property type="match status" value="1"/>
</dbReference>
<comment type="catalytic activity">
    <reaction evidence="5">
        <text>cytidine(32) in tRNA + S-adenosyl-L-methionine = 2'-O-methylcytidine(32) in tRNA + S-adenosyl-L-homocysteine + H(+)</text>
        <dbReference type="Rhea" id="RHEA:42932"/>
        <dbReference type="Rhea" id="RHEA-COMP:10288"/>
        <dbReference type="Rhea" id="RHEA-COMP:10289"/>
        <dbReference type="ChEBI" id="CHEBI:15378"/>
        <dbReference type="ChEBI" id="CHEBI:57856"/>
        <dbReference type="ChEBI" id="CHEBI:59789"/>
        <dbReference type="ChEBI" id="CHEBI:74495"/>
        <dbReference type="ChEBI" id="CHEBI:82748"/>
        <dbReference type="EC" id="2.1.1.200"/>
    </reaction>
</comment>
<evidence type="ECO:0000256" key="5">
    <source>
        <dbReference type="RuleBase" id="RU362024"/>
    </source>
</evidence>
<dbReference type="EC" id="2.1.1.200" evidence="5"/>
<dbReference type="EMBL" id="AP018933">
    <property type="protein sequence ID" value="BBG31100.1"/>
    <property type="molecule type" value="Genomic_DNA"/>
</dbReference>
<organism evidence="7 8">
    <name type="scientific">Zymobacter palmae</name>
    <dbReference type="NCBI Taxonomy" id="33074"/>
    <lineage>
        <taxon>Bacteria</taxon>
        <taxon>Pseudomonadati</taxon>
        <taxon>Pseudomonadota</taxon>
        <taxon>Gammaproteobacteria</taxon>
        <taxon>Oceanospirillales</taxon>
        <taxon>Halomonadaceae</taxon>
        <taxon>Zymobacter group</taxon>
        <taxon>Zymobacter</taxon>
    </lineage>
</organism>
<dbReference type="SUPFAM" id="SSF75217">
    <property type="entry name" value="alpha/beta knot"/>
    <property type="match status" value="1"/>
</dbReference>
<comment type="catalytic activity">
    <reaction evidence="5">
        <text>uridine(32) in tRNA + S-adenosyl-L-methionine = 2'-O-methyluridine(32) in tRNA + S-adenosyl-L-homocysteine + H(+)</text>
        <dbReference type="Rhea" id="RHEA:42936"/>
        <dbReference type="Rhea" id="RHEA-COMP:10107"/>
        <dbReference type="Rhea" id="RHEA-COMP:10290"/>
        <dbReference type="ChEBI" id="CHEBI:15378"/>
        <dbReference type="ChEBI" id="CHEBI:57856"/>
        <dbReference type="ChEBI" id="CHEBI:59789"/>
        <dbReference type="ChEBI" id="CHEBI:65315"/>
        <dbReference type="ChEBI" id="CHEBI:74478"/>
        <dbReference type="EC" id="2.1.1.200"/>
    </reaction>
</comment>
<dbReference type="GO" id="GO:0106339">
    <property type="term" value="F:tRNA (cytidine(32)-2'-O)-methyltransferase activity"/>
    <property type="evidence" value="ECO:0007669"/>
    <property type="project" value="RHEA"/>
</dbReference>
<comment type="function">
    <text evidence="5">Catalyzes the formation of 2'O-methylated cytidine (Cm32) or 2'O-methylated uridine (Um32) at position 32 in tRNA.</text>
</comment>
<keyword evidence="5" id="KW-0963">Cytoplasm</keyword>
<feature type="domain" description="tRNA/rRNA methyltransferase SpoU type" evidence="6">
    <location>
        <begin position="13"/>
        <end position="167"/>
    </location>
</feature>
<dbReference type="InterPro" id="IPR001537">
    <property type="entry name" value="SpoU_MeTrfase"/>
</dbReference>
<dbReference type="Proteomes" id="UP000267342">
    <property type="component" value="Chromosome"/>
</dbReference>
<evidence type="ECO:0000256" key="3">
    <source>
        <dbReference type="ARBA" id="ARBA00022679"/>
    </source>
</evidence>
<evidence type="ECO:0000256" key="2">
    <source>
        <dbReference type="ARBA" id="ARBA00022603"/>
    </source>
</evidence>
<dbReference type="GO" id="GO:0005829">
    <property type="term" value="C:cytosol"/>
    <property type="evidence" value="ECO:0007669"/>
    <property type="project" value="TreeGrafter"/>
</dbReference>
<dbReference type="STRING" id="1123510.GCA_000620025_01915"/>
<dbReference type="GO" id="GO:0160206">
    <property type="term" value="F:tRNA (cytidine(32)/uridine(32)-2'-O)-methyltransferase activity"/>
    <property type="evidence" value="ECO:0007669"/>
    <property type="project" value="UniProtKB-EC"/>
</dbReference>
<gene>
    <name evidence="5" type="primary">trmJ</name>
    <name evidence="7" type="ORF">ZBT109_2369</name>
</gene>
<dbReference type="OrthoDB" id="9806346at2"/>
<dbReference type="InterPro" id="IPR004384">
    <property type="entry name" value="RNA_MeTrfase_TrmJ/LasT"/>
</dbReference>
<evidence type="ECO:0000259" key="6">
    <source>
        <dbReference type="Pfam" id="PF00588"/>
    </source>
</evidence>
<dbReference type="CDD" id="cd18093">
    <property type="entry name" value="SpoU-like_TrmJ"/>
    <property type="match status" value="1"/>
</dbReference>
<dbReference type="RefSeq" id="WP_084261970.1">
    <property type="nucleotide sequence ID" value="NZ_AP018933.1"/>
</dbReference>
<dbReference type="Pfam" id="PF00588">
    <property type="entry name" value="SpoU_methylase"/>
    <property type="match status" value="1"/>
</dbReference>
<keyword evidence="2 5" id="KW-0489">Methyltransferase</keyword>
<keyword evidence="4 5" id="KW-0949">S-adenosyl-L-methionine</keyword>
<dbReference type="PANTHER" id="PTHR42786">
    <property type="entry name" value="TRNA/RRNA METHYLTRANSFERASE"/>
    <property type="match status" value="1"/>
</dbReference>
<dbReference type="KEGG" id="zpl:ZBT109_2369"/>
<evidence type="ECO:0000313" key="8">
    <source>
        <dbReference type="Proteomes" id="UP000267342"/>
    </source>
</evidence>
<evidence type="ECO:0000313" key="7">
    <source>
        <dbReference type="EMBL" id="BBG31100.1"/>
    </source>
</evidence>
<dbReference type="Gene3D" id="1.10.8.590">
    <property type="match status" value="1"/>
</dbReference>
<dbReference type="NCBIfam" id="TIGR00050">
    <property type="entry name" value="rRNA_methyl_1"/>
    <property type="match status" value="1"/>
</dbReference>
<keyword evidence="8" id="KW-1185">Reference proteome</keyword>
<evidence type="ECO:0000256" key="1">
    <source>
        <dbReference type="ARBA" id="ARBA00007228"/>
    </source>
</evidence>
<dbReference type="PIRSF" id="PIRSF004808">
    <property type="entry name" value="LasT"/>
    <property type="match status" value="1"/>
</dbReference>
<accession>A0A348HHJ8</accession>
<dbReference type="PANTHER" id="PTHR42786:SF2">
    <property type="entry name" value="TRNA (CYTIDINE_URIDINE-2'-O-)-METHYLTRANSFERASE TRMJ"/>
    <property type="match status" value="1"/>
</dbReference>
<comment type="subunit">
    <text evidence="5">Homodimer.</text>
</comment>
<dbReference type="AlphaFoldDB" id="A0A348HHJ8"/>
<comment type="similarity">
    <text evidence="1">Belongs to the class IV-like SAM-binding methyltransferase superfamily. RNA methyltransferase TrmH family.</text>
</comment>
<dbReference type="Gene3D" id="3.40.1280.10">
    <property type="match status" value="1"/>
</dbReference>
<dbReference type="GO" id="GO:0002128">
    <property type="term" value="P:tRNA nucleoside ribose methylation"/>
    <property type="evidence" value="ECO:0007669"/>
    <property type="project" value="TreeGrafter"/>
</dbReference>
<keyword evidence="5" id="KW-0819">tRNA processing</keyword>
<dbReference type="InterPro" id="IPR029026">
    <property type="entry name" value="tRNA_m1G_MTases_N"/>
</dbReference>
<dbReference type="GO" id="GO:0003723">
    <property type="term" value="F:RNA binding"/>
    <property type="evidence" value="ECO:0007669"/>
    <property type="project" value="InterPro"/>
</dbReference>
<proteinExistence type="inferred from homology"/>
<protein>
    <recommendedName>
        <fullName evidence="5">tRNA (cytidine/uridine-2'-O-)-methyltransferase TrmJ</fullName>
        <ecNumber evidence="5">2.1.1.200</ecNumber>
    </recommendedName>
    <alternativeName>
        <fullName evidence="5">tRNA (cytidine(32)/uridine(32)-2'-O)-methyltransferase</fullName>
    </alternativeName>
    <alternativeName>
        <fullName evidence="5">tRNA Cm32/Um32 methyltransferase</fullName>
    </alternativeName>
</protein>
<dbReference type="InterPro" id="IPR029028">
    <property type="entry name" value="Alpha/beta_knot_MTases"/>
</dbReference>
<reference evidence="7 8" key="1">
    <citation type="submission" date="2018-09" db="EMBL/GenBank/DDBJ databases">
        <title>Zymobacter palmae IAM14233 (=T109) whole genome analysis.</title>
        <authorList>
            <person name="Yanase H."/>
        </authorList>
    </citation>
    <scope>NUCLEOTIDE SEQUENCE [LARGE SCALE GENOMIC DNA]</scope>
    <source>
        <strain evidence="7 8">IAM14233</strain>
    </source>
</reference>
<evidence type="ECO:0000256" key="4">
    <source>
        <dbReference type="ARBA" id="ARBA00022691"/>
    </source>
</evidence>
<sequence length="260" mass="28889">MDALPSDSWLSRIRIVLVGTSHPGNIGGVARAMKNMGLFDLALVSPRCAPNERDAIARASGADDVLANLTTHHTLAEALTGCTWVVGCSARSRTLPWPMVTPREFAARLPGELTAGGEDARVAIVFGREDTGLTNDELQHCQTHVHILTNPQFSSLNLGAAVQVMAYEAHQCWRDHQDIRDEHSDTPFGIEWDHPLATQDELEQLFVHMERSLIALGFHDPENPRQLMPRLRRLYARARPDRMEVNILRGIASAIEKAKR</sequence>
<comment type="subcellular location">
    <subcellularLocation>
        <location evidence="5">Cytoplasm</location>
    </subcellularLocation>
</comment>
<keyword evidence="3" id="KW-0808">Transferase</keyword>